<proteinExistence type="predicted"/>
<dbReference type="InterPro" id="IPR000835">
    <property type="entry name" value="HTH_MarR-typ"/>
</dbReference>
<comment type="subcellular location">
    <subcellularLocation>
        <location evidence="1">Cytoplasm</location>
    </subcellularLocation>
</comment>
<evidence type="ECO:0000259" key="2">
    <source>
        <dbReference type="PROSITE" id="PS50995"/>
    </source>
</evidence>
<keyword evidence="3" id="KW-0238">DNA-binding</keyword>
<dbReference type="GO" id="GO:0005737">
    <property type="term" value="C:cytoplasm"/>
    <property type="evidence" value="ECO:0007669"/>
    <property type="project" value="UniProtKB-SubCell"/>
</dbReference>
<organism evidence="3 4">
    <name type="scientific">Salinibacterium amurskyense</name>
    <dbReference type="NCBI Taxonomy" id="205941"/>
    <lineage>
        <taxon>Bacteria</taxon>
        <taxon>Bacillati</taxon>
        <taxon>Actinomycetota</taxon>
        <taxon>Actinomycetes</taxon>
        <taxon>Micrococcales</taxon>
        <taxon>Microbacteriaceae</taxon>
        <taxon>Salinibacterium</taxon>
    </lineage>
</organism>
<dbReference type="GO" id="GO:0003700">
    <property type="term" value="F:DNA-binding transcription factor activity"/>
    <property type="evidence" value="ECO:0007669"/>
    <property type="project" value="InterPro"/>
</dbReference>
<dbReference type="PANTHER" id="PTHR33164:SF5">
    <property type="entry name" value="ORGANIC HYDROPEROXIDE RESISTANCE TRANSCRIPTIONAL REGULATOR"/>
    <property type="match status" value="1"/>
</dbReference>
<protein>
    <submittedName>
        <fullName evidence="3">DNA-binding MarR family transcriptional regulator</fullName>
    </submittedName>
</protein>
<dbReference type="InterPro" id="IPR039422">
    <property type="entry name" value="MarR/SlyA-like"/>
</dbReference>
<dbReference type="InterPro" id="IPR036388">
    <property type="entry name" value="WH-like_DNA-bd_sf"/>
</dbReference>
<dbReference type="GO" id="GO:0006950">
    <property type="term" value="P:response to stress"/>
    <property type="evidence" value="ECO:0007669"/>
    <property type="project" value="TreeGrafter"/>
</dbReference>
<dbReference type="PROSITE" id="PS50995">
    <property type="entry name" value="HTH_MARR_2"/>
    <property type="match status" value="1"/>
</dbReference>
<evidence type="ECO:0000313" key="3">
    <source>
        <dbReference type="EMBL" id="PJJ78481.1"/>
    </source>
</evidence>
<sequence length="163" mass="18033">MDDDQSTEEHGPSALDSMLCFGLYAAARAMNRRYTTLLAPWGLTYPQYLVLIVLWEQPTVTISEIADKLMLDLGTTSPLVKRLDERGLLSRERSISDERRVVVRATEQGLAMREQLAHIPACIADATNITFPEFTSTLSTLHNVTSHLSTASAAGADVIERQN</sequence>
<dbReference type="Gene3D" id="1.10.10.10">
    <property type="entry name" value="Winged helix-like DNA-binding domain superfamily/Winged helix DNA-binding domain"/>
    <property type="match status" value="1"/>
</dbReference>
<dbReference type="Pfam" id="PF01047">
    <property type="entry name" value="MarR"/>
    <property type="match status" value="1"/>
</dbReference>
<gene>
    <name evidence="3" type="ORF">CLV85_2055</name>
</gene>
<dbReference type="Proteomes" id="UP000231742">
    <property type="component" value="Unassembled WGS sequence"/>
</dbReference>
<feature type="domain" description="HTH marR-type" evidence="2">
    <location>
        <begin position="16"/>
        <end position="146"/>
    </location>
</feature>
<dbReference type="GO" id="GO:0003677">
    <property type="term" value="F:DNA binding"/>
    <property type="evidence" value="ECO:0007669"/>
    <property type="project" value="UniProtKB-KW"/>
</dbReference>
<dbReference type="EMBL" id="PGFH01000002">
    <property type="protein sequence ID" value="PJJ78481.1"/>
    <property type="molecule type" value="Genomic_DNA"/>
</dbReference>
<dbReference type="OrthoDB" id="9806864at2"/>
<reference evidence="3 4" key="1">
    <citation type="submission" date="2017-11" db="EMBL/GenBank/DDBJ databases">
        <title>Genomic Encyclopedia of Archaeal and Bacterial Type Strains, Phase II (KMG-II): From Individual Species to Whole Genera.</title>
        <authorList>
            <person name="Goeker M."/>
        </authorList>
    </citation>
    <scope>NUCLEOTIDE SEQUENCE [LARGE SCALE GENOMIC DNA]</scope>
    <source>
        <strain evidence="3 4">DSM 16400</strain>
    </source>
</reference>
<comment type="caution">
    <text evidence="3">The sequence shown here is derived from an EMBL/GenBank/DDBJ whole genome shotgun (WGS) entry which is preliminary data.</text>
</comment>
<accession>A0A2M9D2S9</accession>
<keyword evidence="4" id="KW-1185">Reference proteome</keyword>
<dbReference type="SUPFAM" id="SSF46785">
    <property type="entry name" value="Winged helix' DNA-binding domain"/>
    <property type="match status" value="1"/>
</dbReference>
<name>A0A2M9D2S9_9MICO</name>
<evidence type="ECO:0000256" key="1">
    <source>
        <dbReference type="ARBA" id="ARBA00004496"/>
    </source>
</evidence>
<dbReference type="SMART" id="SM00347">
    <property type="entry name" value="HTH_MARR"/>
    <property type="match status" value="1"/>
</dbReference>
<dbReference type="AlphaFoldDB" id="A0A2M9D2S9"/>
<dbReference type="RefSeq" id="WP_100389522.1">
    <property type="nucleotide sequence ID" value="NZ_BMZU01000002.1"/>
</dbReference>
<dbReference type="PRINTS" id="PR00598">
    <property type="entry name" value="HTHMARR"/>
</dbReference>
<dbReference type="InterPro" id="IPR036390">
    <property type="entry name" value="WH_DNA-bd_sf"/>
</dbReference>
<evidence type="ECO:0000313" key="4">
    <source>
        <dbReference type="Proteomes" id="UP000231742"/>
    </source>
</evidence>
<dbReference type="PANTHER" id="PTHR33164">
    <property type="entry name" value="TRANSCRIPTIONAL REGULATOR, MARR FAMILY"/>
    <property type="match status" value="1"/>
</dbReference>